<organism evidence="8 9">
    <name type="scientific">Popillia japonica</name>
    <name type="common">Japanese beetle</name>
    <dbReference type="NCBI Taxonomy" id="7064"/>
    <lineage>
        <taxon>Eukaryota</taxon>
        <taxon>Metazoa</taxon>
        <taxon>Ecdysozoa</taxon>
        <taxon>Arthropoda</taxon>
        <taxon>Hexapoda</taxon>
        <taxon>Insecta</taxon>
        <taxon>Pterygota</taxon>
        <taxon>Neoptera</taxon>
        <taxon>Endopterygota</taxon>
        <taxon>Coleoptera</taxon>
        <taxon>Polyphaga</taxon>
        <taxon>Scarabaeiformia</taxon>
        <taxon>Scarabaeidae</taxon>
        <taxon>Rutelinae</taxon>
        <taxon>Popillia</taxon>
    </lineage>
</organism>
<dbReference type="PANTHER" id="PTHR22845">
    <property type="entry name" value="APOPTOTIC PROTEASE-ACTIVATING FACTOR 1"/>
    <property type="match status" value="1"/>
</dbReference>
<evidence type="ECO:0000259" key="5">
    <source>
        <dbReference type="Pfam" id="PF00931"/>
    </source>
</evidence>
<dbReference type="SUPFAM" id="SSF50978">
    <property type="entry name" value="WD40 repeat-like"/>
    <property type="match status" value="1"/>
</dbReference>
<dbReference type="InterPro" id="IPR002182">
    <property type="entry name" value="NB-ARC"/>
</dbReference>
<dbReference type="Proteomes" id="UP001458880">
    <property type="component" value="Unassembled WGS sequence"/>
</dbReference>
<dbReference type="PROSITE" id="PS50082">
    <property type="entry name" value="WD_REPEATS_2"/>
    <property type="match status" value="1"/>
</dbReference>
<keyword evidence="2" id="KW-0053">Apoptosis</keyword>
<keyword evidence="9" id="KW-1185">Reference proteome</keyword>
<sequence length="737" mass="85973">MDILYKFLVEDNFEKIKENVSSRNIRDDLYQLQLIDRNQHISFQKVTNEEGLNILFKNLSLCDNGGQKYKQFVEDIIQNRYAWFYKELQISLENNDWVQNKYKAILNYGDFPRKPAHYVDRYDKITQVQTSLRRLPTTGKVILCGMTGSGKTSLVMGVMTREMVLEAFAGKVFWITVGNADDEQLLMLLSKFYLKLSDDVQESNNSLFSSKDSLKDKLKKKINENANNGQMLLILDNVCHENAIHTFDIGCRILITTQKKDVWCIDSDSQLIEIDGSFKYDETCALFAKCLEKPVGYVQRIPEVEKIHELCRGHPFSIALFGSQIATFKETLLDSDSRKWRQFIEMLQKNYSNQQINLISSCIETLDEQIRNRYSDFAIFPEDVNISSKVLEIMWGLNEFQVREIMRQLENKSLIVSYYSNDQHNYIFGIHVVLLAYLKNRYKNELKDKHVRLISAYKKSCNDDFSRLNDDNYIYQYIGYHLKRADSIKDFKIYFDLKFIGAKIKATGIGDILKDFNIYRKEIEEQIMTSSRSVVAEIESFIKKFGDDLHKHEDISIIQCALKYCKESFIYKMALEVAHASNSSLYFKIQTPAKNCDSHVAEFQLSENCTFVCFAENDHQLLIGTKEGVIELWDRIYRKIICKFVGHTQSVNYIEVYHEEAKFLSISDDGFVYLWRLPPHEKGSIPSLAQSNHIQFFGEEHTLPFPTIILKILYLLLVHKKEILIYTIIMTKSNPCI</sequence>
<keyword evidence="1 4" id="KW-0853">WD repeat</keyword>
<evidence type="ECO:0000256" key="4">
    <source>
        <dbReference type="PROSITE-ProRule" id="PRU00221"/>
    </source>
</evidence>
<dbReference type="Gene3D" id="1.25.40.370">
    <property type="match status" value="1"/>
</dbReference>
<dbReference type="GO" id="GO:0043531">
    <property type="term" value="F:ADP binding"/>
    <property type="evidence" value="ECO:0007669"/>
    <property type="project" value="InterPro"/>
</dbReference>
<dbReference type="Gene3D" id="1.10.8.430">
    <property type="entry name" value="Helical domain of apoptotic protease-activating factors"/>
    <property type="match status" value="1"/>
</dbReference>
<dbReference type="Gene3D" id="1.10.10.10">
    <property type="entry name" value="Winged helix-like DNA-binding domain superfamily/Winged helix DNA-binding domain"/>
    <property type="match status" value="1"/>
</dbReference>
<keyword evidence="3" id="KW-0677">Repeat</keyword>
<evidence type="ECO:0000259" key="6">
    <source>
        <dbReference type="Pfam" id="PF17908"/>
    </source>
</evidence>
<evidence type="ECO:0000259" key="7">
    <source>
        <dbReference type="Pfam" id="PF21296"/>
    </source>
</evidence>
<dbReference type="InterPro" id="IPR036322">
    <property type="entry name" value="WD40_repeat_dom_sf"/>
</dbReference>
<evidence type="ECO:0000256" key="3">
    <source>
        <dbReference type="ARBA" id="ARBA00022737"/>
    </source>
</evidence>
<dbReference type="InterPro" id="IPR048975">
    <property type="entry name" value="WHD_APAF1"/>
</dbReference>
<name>A0AAW1K0X4_POPJA</name>
<dbReference type="Pfam" id="PF00931">
    <property type="entry name" value="NB-ARC"/>
    <property type="match status" value="1"/>
</dbReference>
<gene>
    <name evidence="8" type="ORF">QE152_g25634</name>
</gene>
<dbReference type="InterPro" id="IPR001680">
    <property type="entry name" value="WD40_rpt"/>
</dbReference>
<dbReference type="GO" id="GO:0005829">
    <property type="term" value="C:cytosol"/>
    <property type="evidence" value="ECO:0007669"/>
    <property type="project" value="UniProtKB-ARBA"/>
</dbReference>
<comment type="caution">
    <text evidence="8">The sequence shown here is derived from an EMBL/GenBank/DDBJ whole genome shotgun (WGS) entry which is preliminary data.</text>
</comment>
<feature type="domain" description="APAF-1 helical" evidence="6">
    <location>
        <begin position="446"/>
        <end position="579"/>
    </location>
</feature>
<protein>
    <submittedName>
        <fullName evidence="8">APAF-1 helical domain</fullName>
    </submittedName>
</protein>
<dbReference type="Pfam" id="PF21296">
    <property type="entry name" value="WHD_APAF1"/>
    <property type="match status" value="1"/>
</dbReference>
<feature type="domain" description="NB-ARC" evidence="5">
    <location>
        <begin position="123"/>
        <end position="288"/>
    </location>
</feature>
<dbReference type="SUPFAM" id="SSF52540">
    <property type="entry name" value="P-loop containing nucleoside triphosphate hydrolases"/>
    <property type="match status" value="1"/>
</dbReference>
<feature type="domain" description="Apoptotic protease-activating factor 1 winged-helix" evidence="7">
    <location>
        <begin position="370"/>
        <end position="438"/>
    </location>
</feature>
<dbReference type="SMART" id="SM00320">
    <property type="entry name" value="WD40"/>
    <property type="match status" value="2"/>
</dbReference>
<evidence type="ECO:0000256" key="1">
    <source>
        <dbReference type="ARBA" id="ARBA00022574"/>
    </source>
</evidence>
<dbReference type="InterPro" id="IPR042197">
    <property type="entry name" value="Apaf_helical"/>
</dbReference>
<feature type="repeat" description="WD" evidence="4">
    <location>
        <begin position="644"/>
        <end position="677"/>
    </location>
</feature>
<dbReference type="InterPro" id="IPR015943">
    <property type="entry name" value="WD40/YVTN_repeat-like_dom_sf"/>
</dbReference>
<dbReference type="InterPro" id="IPR027417">
    <property type="entry name" value="P-loop_NTPase"/>
</dbReference>
<dbReference type="EMBL" id="JASPKY010000284">
    <property type="protein sequence ID" value="KAK9711110.1"/>
    <property type="molecule type" value="Genomic_DNA"/>
</dbReference>
<evidence type="ECO:0000313" key="8">
    <source>
        <dbReference type="EMBL" id="KAK9711110.1"/>
    </source>
</evidence>
<dbReference type="AlphaFoldDB" id="A0AAW1K0X4"/>
<dbReference type="InterPro" id="IPR036388">
    <property type="entry name" value="WH-like_DNA-bd_sf"/>
</dbReference>
<proteinExistence type="predicted"/>
<dbReference type="InterPro" id="IPR041452">
    <property type="entry name" value="APAF1_C"/>
</dbReference>
<evidence type="ECO:0000256" key="2">
    <source>
        <dbReference type="ARBA" id="ARBA00022703"/>
    </source>
</evidence>
<dbReference type="GO" id="GO:0006915">
    <property type="term" value="P:apoptotic process"/>
    <property type="evidence" value="ECO:0007669"/>
    <property type="project" value="UniProtKB-KW"/>
</dbReference>
<reference evidence="8 9" key="1">
    <citation type="journal article" date="2024" name="BMC Genomics">
        <title>De novo assembly and annotation of Popillia japonica's genome with initial clues to its potential as an invasive pest.</title>
        <authorList>
            <person name="Cucini C."/>
            <person name="Boschi S."/>
            <person name="Funari R."/>
            <person name="Cardaioli E."/>
            <person name="Iannotti N."/>
            <person name="Marturano G."/>
            <person name="Paoli F."/>
            <person name="Bruttini M."/>
            <person name="Carapelli A."/>
            <person name="Frati F."/>
            <person name="Nardi F."/>
        </authorList>
    </citation>
    <scope>NUCLEOTIDE SEQUENCE [LARGE SCALE GENOMIC DNA]</scope>
    <source>
        <strain evidence="8">DMR45628</strain>
    </source>
</reference>
<dbReference type="Pfam" id="PF17908">
    <property type="entry name" value="APAF1_C"/>
    <property type="match status" value="1"/>
</dbReference>
<evidence type="ECO:0000313" key="9">
    <source>
        <dbReference type="Proteomes" id="UP001458880"/>
    </source>
</evidence>
<dbReference type="Gene3D" id="3.40.50.300">
    <property type="entry name" value="P-loop containing nucleotide triphosphate hydrolases"/>
    <property type="match status" value="1"/>
</dbReference>
<accession>A0AAW1K0X4</accession>
<dbReference type="PRINTS" id="PR00364">
    <property type="entry name" value="DISEASERSIST"/>
</dbReference>
<dbReference type="PANTHER" id="PTHR22845:SF5">
    <property type="entry name" value="APOPTOTIC PROTEASE-ACTIVATING FACTOR 1"/>
    <property type="match status" value="1"/>
</dbReference>
<dbReference type="Gene3D" id="2.130.10.10">
    <property type="entry name" value="YVTN repeat-like/Quinoprotein amine dehydrogenase"/>
    <property type="match status" value="1"/>
</dbReference>